<keyword evidence="11 18" id="KW-0695">RNA-directed DNA polymerase</keyword>
<dbReference type="EMBL" id="BKCJ010000206">
    <property type="protein sequence ID" value="GEU30967.1"/>
    <property type="molecule type" value="Genomic_DNA"/>
</dbReference>
<comment type="caution">
    <text evidence="18">The sequence shown here is derived from an EMBL/GenBank/DDBJ whole genome shotgun (WGS) entry which is preliminary data.</text>
</comment>
<evidence type="ECO:0000256" key="14">
    <source>
        <dbReference type="ARBA" id="ARBA00023172"/>
    </source>
</evidence>
<dbReference type="AlphaFoldDB" id="A0A6L2J397"/>
<dbReference type="SUPFAM" id="SSF50630">
    <property type="entry name" value="Acid proteases"/>
    <property type="match status" value="1"/>
</dbReference>
<keyword evidence="4" id="KW-0540">Nuclease</keyword>
<dbReference type="SUPFAM" id="SSF57756">
    <property type="entry name" value="Retrovirus zinc finger-like domains"/>
    <property type="match status" value="1"/>
</dbReference>
<evidence type="ECO:0000256" key="6">
    <source>
        <dbReference type="ARBA" id="ARBA00022750"/>
    </source>
</evidence>
<dbReference type="Gene3D" id="3.30.420.10">
    <property type="entry name" value="Ribonuclease H-like superfamily/Ribonuclease H"/>
    <property type="match status" value="1"/>
</dbReference>
<dbReference type="Pfam" id="PF17917">
    <property type="entry name" value="RT_RNaseH"/>
    <property type="match status" value="1"/>
</dbReference>
<dbReference type="Pfam" id="PF00098">
    <property type="entry name" value="zf-CCHC"/>
    <property type="match status" value="1"/>
</dbReference>
<feature type="domain" description="CCHC-type" evidence="17">
    <location>
        <begin position="351"/>
        <end position="367"/>
    </location>
</feature>
<keyword evidence="15" id="KW-0862">Zinc</keyword>
<evidence type="ECO:0000256" key="11">
    <source>
        <dbReference type="ARBA" id="ARBA00022918"/>
    </source>
</evidence>
<dbReference type="InterPro" id="IPR021109">
    <property type="entry name" value="Peptidase_aspartic_dom_sf"/>
</dbReference>
<dbReference type="CDD" id="cd09274">
    <property type="entry name" value="RNase_HI_RT_Ty3"/>
    <property type="match status" value="1"/>
</dbReference>
<keyword evidence="9" id="KW-0460">Magnesium</keyword>
<dbReference type="GO" id="GO:0015074">
    <property type="term" value="P:DNA integration"/>
    <property type="evidence" value="ECO:0007669"/>
    <property type="project" value="UniProtKB-KW"/>
</dbReference>
<dbReference type="PANTHER" id="PTHR37984">
    <property type="entry name" value="PROTEIN CBG26694"/>
    <property type="match status" value="1"/>
</dbReference>
<keyword evidence="13" id="KW-0238">DNA-binding</keyword>
<evidence type="ECO:0000256" key="8">
    <source>
        <dbReference type="ARBA" id="ARBA00022801"/>
    </source>
</evidence>
<dbReference type="Pfam" id="PF08284">
    <property type="entry name" value="RVP_2"/>
    <property type="match status" value="1"/>
</dbReference>
<feature type="region of interest" description="Disordered" evidence="16">
    <location>
        <begin position="288"/>
        <end position="332"/>
    </location>
</feature>
<dbReference type="CDD" id="cd00303">
    <property type="entry name" value="retropepsin_like"/>
    <property type="match status" value="1"/>
</dbReference>
<protein>
    <submittedName>
        <fullName evidence="18">Putative reverse transcriptase domain-containing protein</fullName>
    </submittedName>
</protein>
<dbReference type="SUPFAM" id="SSF56672">
    <property type="entry name" value="DNA/RNA polymerases"/>
    <property type="match status" value="1"/>
</dbReference>
<name>A0A6L2J397_TANCI</name>
<dbReference type="InterPro" id="IPR001969">
    <property type="entry name" value="Aspartic_peptidase_AS"/>
</dbReference>
<keyword evidence="12" id="KW-0239">DNA-directed DNA polymerase</keyword>
<dbReference type="GO" id="GO:0008270">
    <property type="term" value="F:zinc ion binding"/>
    <property type="evidence" value="ECO:0007669"/>
    <property type="project" value="UniProtKB-KW"/>
</dbReference>
<gene>
    <name evidence="18" type="ORF">Tci_002945</name>
</gene>
<keyword evidence="7" id="KW-0255">Endonuclease</keyword>
<keyword evidence="10" id="KW-0229">DNA integration</keyword>
<feature type="compositionally biased region" description="Low complexity" evidence="16">
    <location>
        <begin position="301"/>
        <end position="313"/>
    </location>
</feature>
<evidence type="ECO:0000256" key="15">
    <source>
        <dbReference type="PROSITE-ProRule" id="PRU00047"/>
    </source>
</evidence>
<evidence type="ECO:0000259" key="17">
    <source>
        <dbReference type="PROSITE" id="PS50158"/>
    </source>
</evidence>
<sequence length="1082" mass="123435">MLIVLAFRTTNVYHVGSGMLQVRTSTRAMLAFYIAIHTIRLIEGEAKAFCTAWAQSMDASDAALGTLQEEIKELLVADRKLQALTALKSCQTQLTTALGCIKILEAARVPAQPEVLYFLVIEENGTKKTTRANPATITTTTTTSVTDAQLEALIEQGVAKALVARDANRNTNSDDSHVSRTGVVELTRWFEKMETVFRISNYSVENQIKFSTCTLLESALTWWNSHVIIVGPDVAYAMTWESNKIKRYVGGLPNIIHGSVVASRLKTMQEAIEMENKLMDKRNNTWAEHQAKNKKIDDTSRNNQSQQQQQNKRQNIDRAYTAGSGEKKPYRGSKPMCPKCNYHYDGPCALKCHKCNKVGHFARDCRSTANVNTVNNQMGNGTGQKPTCYECESQGHFRKDFPKFKNKNNGTQGGNATAPAKVYVVGRVGTNPDSNVVTGTFLLNNRYASILFDTGADRSFVSTAFSSQIAISPTTLDHYYDIELADGRIIGLNSILRGCTLNFLNHPFNIDLMPIELGSFDAIIGKDWLAKYHAVIVCAEKIVRIPWGNEILIVHGDRSDWVKETRLNIISCTKTHKYMLKGCHVFLAHITTKETKDKLEKKRLENVTIVRNFPEVFPEDLSGLPLTRQVEFQIDLIPGAAPVAREPYRSALSRMKELSDQLKELSEKGFIRPSSSPWGAPVMPFGLTKVISYASSQLKIHEKNYMTHDLELGSVVFALKFWRHYLYETKCTVFMDHKSLQHILDQKELNMRQRRWLELLSDYDCEIRYHPRKANVVADALSQKERIKPIRNIKNEDVGGMLVENSKDPEKLRTKKLEPHADETLCLNGRSWLPCYGDLTTVTMHESHKTKYSIHMGFDKMYQDMKRLYWWPNMKADITTYVSKCLTCAKVKVEHQRQSGLLVQPKIPEWKWDNITMDFVMKLPKSSQGYDTIWVIVDRLTKSAIFVPMRKTDHMETLARIYLKEVVLDKVETVAYKLELPQELSRVHNTFHVSNLKKCHADEPLVVPLDGLHFDDKLHFVEEPIKIVDREVKRLNRNRIPLVKVRWNSRRGPEFTWEREDQFRKKYPHLFTKTAPSSSAAS</sequence>
<dbReference type="InterPro" id="IPR050951">
    <property type="entry name" value="Retrovirus_Pol_polyprotein"/>
</dbReference>
<evidence type="ECO:0000256" key="4">
    <source>
        <dbReference type="ARBA" id="ARBA00022722"/>
    </source>
</evidence>
<evidence type="ECO:0000256" key="10">
    <source>
        <dbReference type="ARBA" id="ARBA00022908"/>
    </source>
</evidence>
<keyword evidence="15" id="KW-0863">Zinc-finger</keyword>
<evidence type="ECO:0000256" key="12">
    <source>
        <dbReference type="ARBA" id="ARBA00022932"/>
    </source>
</evidence>
<keyword evidence="1" id="KW-0645">Protease</keyword>
<keyword evidence="3" id="KW-0548">Nucleotidyltransferase</keyword>
<dbReference type="InterPro" id="IPR036875">
    <property type="entry name" value="Znf_CCHC_sf"/>
</dbReference>
<evidence type="ECO:0000256" key="13">
    <source>
        <dbReference type="ARBA" id="ARBA00023125"/>
    </source>
</evidence>
<dbReference type="Pfam" id="PF24626">
    <property type="entry name" value="SH3_Tf2-1"/>
    <property type="match status" value="1"/>
</dbReference>
<proteinExistence type="predicted"/>
<accession>A0A6L2J397</accession>
<dbReference type="GO" id="GO:0003677">
    <property type="term" value="F:DNA binding"/>
    <property type="evidence" value="ECO:0007669"/>
    <property type="project" value="UniProtKB-KW"/>
</dbReference>
<organism evidence="18">
    <name type="scientific">Tanacetum cinerariifolium</name>
    <name type="common">Dalmatian daisy</name>
    <name type="synonym">Chrysanthemum cinerariifolium</name>
    <dbReference type="NCBI Taxonomy" id="118510"/>
    <lineage>
        <taxon>Eukaryota</taxon>
        <taxon>Viridiplantae</taxon>
        <taxon>Streptophyta</taxon>
        <taxon>Embryophyta</taxon>
        <taxon>Tracheophyta</taxon>
        <taxon>Spermatophyta</taxon>
        <taxon>Magnoliopsida</taxon>
        <taxon>eudicotyledons</taxon>
        <taxon>Gunneridae</taxon>
        <taxon>Pentapetalae</taxon>
        <taxon>asterids</taxon>
        <taxon>campanulids</taxon>
        <taxon>Asterales</taxon>
        <taxon>Asteraceae</taxon>
        <taxon>Asteroideae</taxon>
        <taxon>Anthemideae</taxon>
        <taxon>Anthemidinae</taxon>
        <taxon>Tanacetum</taxon>
    </lineage>
</organism>
<dbReference type="InterPro" id="IPR041588">
    <property type="entry name" value="Integrase_H2C2"/>
</dbReference>
<evidence type="ECO:0000256" key="1">
    <source>
        <dbReference type="ARBA" id="ARBA00022670"/>
    </source>
</evidence>
<reference evidence="18" key="1">
    <citation type="journal article" date="2019" name="Sci. Rep.">
        <title>Draft genome of Tanacetum cinerariifolium, the natural source of mosquito coil.</title>
        <authorList>
            <person name="Yamashiro T."/>
            <person name="Shiraishi A."/>
            <person name="Satake H."/>
            <person name="Nakayama K."/>
        </authorList>
    </citation>
    <scope>NUCLEOTIDE SEQUENCE</scope>
</reference>
<dbReference type="GO" id="GO:0003887">
    <property type="term" value="F:DNA-directed DNA polymerase activity"/>
    <property type="evidence" value="ECO:0007669"/>
    <property type="project" value="UniProtKB-KW"/>
</dbReference>
<dbReference type="SMART" id="SM00343">
    <property type="entry name" value="ZnF_C2HC"/>
    <property type="match status" value="2"/>
</dbReference>
<dbReference type="SUPFAM" id="SSF53098">
    <property type="entry name" value="Ribonuclease H-like"/>
    <property type="match status" value="1"/>
</dbReference>
<dbReference type="PROSITE" id="PS50158">
    <property type="entry name" value="ZF_CCHC"/>
    <property type="match status" value="1"/>
</dbReference>
<dbReference type="PANTHER" id="PTHR37984:SF5">
    <property type="entry name" value="PROTEIN NYNRIN-LIKE"/>
    <property type="match status" value="1"/>
</dbReference>
<keyword evidence="2" id="KW-0808">Transferase</keyword>
<keyword evidence="6" id="KW-0064">Aspartyl protease</keyword>
<dbReference type="InterPro" id="IPR043502">
    <property type="entry name" value="DNA/RNA_pol_sf"/>
</dbReference>
<dbReference type="GO" id="GO:0004190">
    <property type="term" value="F:aspartic-type endopeptidase activity"/>
    <property type="evidence" value="ECO:0007669"/>
    <property type="project" value="UniProtKB-KW"/>
</dbReference>
<keyword evidence="8" id="KW-0378">Hydrolase</keyword>
<dbReference type="GO" id="GO:0006508">
    <property type="term" value="P:proteolysis"/>
    <property type="evidence" value="ECO:0007669"/>
    <property type="project" value="UniProtKB-KW"/>
</dbReference>
<evidence type="ECO:0000256" key="9">
    <source>
        <dbReference type="ARBA" id="ARBA00022842"/>
    </source>
</evidence>
<evidence type="ECO:0000256" key="5">
    <source>
        <dbReference type="ARBA" id="ARBA00022723"/>
    </source>
</evidence>
<dbReference type="Gene3D" id="2.40.70.10">
    <property type="entry name" value="Acid Proteases"/>
    <property type="match status" value="1"/>
</dbReference>
<feature type="compositionally biased region" description="Basic and acidic residues" evidence="16">
    <location>
        <begin position="288"/>
        <end position="300"/>
    </location>
</feature>
<keyword evidence="5" id="KW-0479">Metal-binding</keyword>
<dbReference type="GO" id="GO:0006310">
    <property type="term" value="P:DNA recombination"/>
    <property type="evidence" value="ECO:0007669"/>
    <property type="project" value="UniProtKB-KW"/>
</dbReference>
<evidence type="ECO:0000256" key="3">
    <source>
        <dbReference type="ARBA" id="ARBA00022695"/>
    </source>
</evidence>
<dbReference type="InterPro" id="IPR036397">
    <property type="entry name" value="RNaseH_sf"/>
</dbReference>
<dbReference type="InterPro" id="IPR012337">
    <property type="entry name" value="RNaseH-like_sf"/>
</dbReference>
<dbReference type="InterPro" id="IPR041373">
    <property type="entry name" value="RT_RNaseH"/>
</dbReference>
<evidence type="ECO:0000256" key="16">
    <source>
        <dbReference type="SAM" id="MobiDB-lite"/>
    </source>
</evidence>
<dbReference type="PROSITE" id="PS00141">
    <property type="entry name" value="ASP_PROTEASE"/>
    <property type="match status" value="1"/>
</dbReference>
<dbReference type="GO" id="GO:0004519">
    <property type="term" value="F:endonuclease activity"/>
    <property type="evidence" value="ECO:0007669"/>
    <property type="project" value="UniProtKB-KW"/>
</dbReference>
<dbReference type="Pfam" id="PF17921">
    <property type="entry name" value="Integrase_H2C2"/>
    <property type="match status" value="1"/>
</dbReference>
<dbReference type="Gene3D" id="3.10.10.10">
    <property type="entry name" value="HIV Type 1 Reverse Transcriptase, subunit A, domain 1"/>
    <property type="match status" value="1"/>
</dbReference>
<dbReference type="GO" id="GO:0003964">
    <property type="term" value="F:RNA-directed DNA polymerase activity"/>
    <property type="evidence" value="ECO:0007669"/>
    <property type="project" value="UniProtKB-KW"/>
</dbReference>
<dbReference type="Gene3D" id="1.10.340.70">
    <property type="match status" value="1"/>
</dbReference>
<evidence type="ECO:0000256" key="2">
    <source>
        <dbReference type="ARBA" id="ARBA00022679"/>
    </source>
</evidence>
<dbReference type="InterPro" id="IPR056924">
    <property type="entry name" value="SH3_Tf2-1"/>
</dbReference>
<evidence type="ECO:0000313" key="18">
    <source>
        <dbReference type="EMBL" id="GEU30967.1"/>
    </source>
</evidence>
<dbReference type="InterPro" id="IPR001878">
    <property type="entry name" value="Znf_CCHC"/>
</dbReference>
<evidence type="ECO:0000256" key="7">
    <source>
        <dbReference type="ARBA" id="ARBA00022759"/>
    </source>
</evidence>
<dbReference type="Gene3D" id="4.10.60.10">
    <property type="entry name" value="Zinc finger, CCHC-type"/>
    <property type="match status" value="1"/>
</dbReference>
<keyword evidence="14" id="KW-0233">DNA recombination</keyword>